<reference evidence="3 5" key="2">
    <citation type="submission" date="2020-12" db="EMBL/GenBank/DDBJ databases">
        <title>Draft genome sequence of Halomonas pacifica strain CARE-V15.</title>
        <authorList>
            <person name="Vignesh N."/>
            <person name="Thabitha A."/>
            <person name="Saravanan R."/>
            <person name="Manigandan V."/>
        </authorList>
    </citation>
    <scope>NUCLEOTIDE SEQUENCE [LARGE SCALE GENOMIC DNA]</scope>
    <source>
        <strain evidence="3 5">CARE-V15</strain>
    </source>
</reference>
<feature type="chain" id="PRO_5021708885" description="DUF4198 domain-containing protein" evidence="1">
    <location>
        <begin position="24"/>
        <end position="148"/>
    </location>
</feature>
<keyword evidence="1" id="KW-0732">Signal</keyword>
<reference evidence="2 4" key="1">
    <citation type="submission" date="2019-07" db="EMBL/GenBank/DDBJ databases">
        <title>Whole genome shotgun sequence of Halomonas pacifica NBRC 102220.</title>
        <authorList>
            <person name="Hosoyama A."/>
            <person name="Uohara A."/>
            <person name="Ohji S."/>
            <person name="Ichikawa N."/>
        </authorList>
    </citation>
    <scope>NUCLEOTIDE SEQUENCE [LARGE SCALE GENOMIC DNA]</scope>
    <source>
        <strain evidence="2 4">NBRC 102220</strain>
    </source>
</reference>
<evidence type="ECO:0000256" key="1">
    <source>
        <dbReference type="SAM" id="SignalP"/>
    </source>
</evidence>
<dbReference type="EMBL" id="JAEDAF010000002">
    <property type="protein sequence ID" value="MBH8579063.1"/>
    <property type="molecule type" value="Genomic_DNA"/>
</dbReference>
<dbReference type="AlphaFoldDB" id="A0A510X475"/>
<dbReference type="Proteomes" id="UP000321275">
    <property type="component" value="Unassembled WGS sequence"/>
</dbReference>
<feature type="signal peptide" evidence="1">
    <location>
        <begin position="1"/>
        <end position="23"/>
    </location>
</feature>
<sequence>MSIASLCRGALLGVLCLPAVALASEGHDLVFQGDASFQGPHGGQAIAVALVEAESGEVLARQEGRVAGEGETAFAFEFPGALMPETAYEVHYWIDSNFGGGGEGVCDAMSQDHQWRVALDPAMGDLTHTETHDPARLGEVCDSFMMEG</sequence>
<keyword evidence="4" id="KW-1185">Reference proteome</keyword>
<evidence type="ECO:0008006" key="6">
    <source>
        <dbReference type="Google" id="ProtNLM"/>
    </source>
</evidence>
<organism evidence="2 4">
    <name type="scientific">Bisbaumannia pacifica</name>
    <dbReference type="NCBI Taxonomy" id="77098"/>
    <lineage>
        <taxon>Bacteria</taxon>
        <taxon>Pseudomonadati</taxon>
        <taxon>Pseudomonadota</taxon>
        <taxon>Gammaproteobacteria</taxon>
        <taxon>Oceanospirillales</taxon>
        <taxon>Halomonadaceae</taxon>
        <taxon>Bisbaumannia</taxon>
    </lineage>
</organism>
<evidence type="ECO:0000313" key="4">
    <source>
        <dbReference type="Proteomes" id="UP000321275"/>
    </source>
</evidence>
<protein>
    <recommendedName>
        <fullName evidence="6">DUF4198 domain-containing protein</fullName>
    </recommendedName>
</protein>
<evidence type="ECO:0000313" key="3">
    <source>
        <dbReference type="EMBL" id="MBH8579063.1"/>
    </source>
</evidence>
<comment type="caution">
    <text evidence="2">The sequence shown here is derived from an EMBL/GenBank/DDBJ whole genome shotgun (WGS) entry which is preliminary data.</text>
</comment>
<evidence type="ECO:0000313" key="5">
    <source>
        <dbReference type="Proteomes" id="UP000651738"/>
    </source>
</evidence>
<dbReference type="OrthoDB" id="6166281at2"/>
<gene>
    <name evidence="2" type="ORF">HPA02_04790</name>
    <name evidence="3" type="ORF">I7V36_03055</name>
</gene>
<accession>A0A510X475</accession>
<evidence type="ECO:0000313" key="2">
    <source>
        <dbReference type="EMBL" id="GEK46196.1"/>
    </source>
</evidence>
<dbReference type="RefSeq" id="WP_146801480.1">
    <property type="nucleotide sequence ID" value="NZ_BJUK01000004.1"/>
</dbReference>
<dbReference type="EMBL" id="BJUK01000004">
    <property type="protein sequence ID" value="GEK46196.1"/>
    <property type="molecule type" value="Genomic_DNA"/>
</dbReference>
<name>A0A510X475_9GAMM</name>
<proteinExistence type="predicted"/>
<dbReference type="Proteomes" id="UP000651738">
    <property type="component" value="Unassembled WGS sequence"/>
</dbReference>